<accession>A0A2M8GMN0</accession>
<gene>
    <name evidence="1" type="ORF">CO007_02665</name>
</gene>
<organism evidence="1 2">
    <name type="scientific">Candidatus Roizmanbacteria bacterium CG_4_8_14_3_um_filter_36_10</name>
    <dbReference type="NCBI Taxonomy" id="1974834"/>
    <lineage>
        <taxon>Bacteria</taxon>
        <taxon>Candidatus Roizmaniibacteriota</taxon>
    </lineage>
</organism>
<evidence type="ECO:0000313" key="1">
    <source>
        <dbReference type="EMBL" id="PJC81820.1"/>
    </source>
</evidence>
<protein>
    <submittedName>
        <fullName evidence="1">Uncharacterized protein</fullName>
    </submittedName>
</protein>
<dbReference type="AlphaFoldDB" id="A0A2M8GMN0"/>
<dbReference type="EMBL" id="PFQK01000048">
    <property type="protein sequence ID" value="PJC81820.1"/>
    <property type="molecule type" value="Genomic_DNA"/>
</dbReference>
<proteinExistence type="predicted"/>
<dbReference type="Proteomes" id="UP000229370">
    <property type="component" value="Unassembled WGS sequence"/>
</dbReference>
<comment type="caution">
    <text evidence="1">The sequence shown here is derived from an EMBL/GenBank/DDBJ whole genome shotgun (WGS) entry which is preliminary data.</text>
</comment>
<reference evidence="2" key="1">
    <citation type="submission" date="2017-09" db="EMBL/GenBank/DDBJ databases">
        <title>Depth-based differentiation of microbial function through sediment-hosted aquifers and enrichment of novel symbionts in the deep terrestrial subsurface.</title>
        <authorList>
            <person name="Probst A.J."/>
            <person name="Ladd B."/>
            <person name="Jarett J.K."/>
            <person name="Geller-Mcgrath D.E."/>
            <person name="Sieber C.M.K."/>
            <person name="Emerson J.B."/>
            <person name="Anantharaman K."/>
            <person name="Thomas B.C."/>
            <person name="Malmstrom R."/>
            <person name="Stieglmeier M."/>
            <person name="Klingl A."/>
            <person name="Woyke T."/>
            <person name="Ryan C.M."/>
            <person name="Banfield J.F."/>
        </authorList>
    </citation>
    <scope>NUCLEOTIDE SEQUENCE [LARGE SCALE GENOMIC DNA]</scope>
</reference>
<evidence type="ECO:0000313" key="2">
    <source>
        <dbReference type="Proteomes" id="UP000229370"/>
    </source>
</evidence>
<sequence length="60" mass="7352">MRIFHRPLAPRRSRSLPNFFCIGSYEKDAYEHFLIKKCLIFDIYTKKTQVCYLFFQYPPI</sequence>
<name>A0A2M8GMN0_9BACT</name>